<reference evidence="7 8" key="1">
    <citation type="submission" date="2019-08" db="EMBL/GenBank/DDBJ databases">
        <title>Tsukamurella conjunctivitidis sp. nov., Tsukamurella assacharolytica sp. nov. and Tsukamurella sputae sp. nov. isolated from patients with conjunctivitis, bacteraemia (lymphoma) and respiratory infection (sputum) in Hong Kong.</title>
        <authorList>
            <person name="Fok K.M.N."/>
            <person name="Fong J.Y.H."/>
        </authorList>
    </citation>
    <scope>NUCLEOTIDE SEQUENCE [LARGE SCALE GENOMIC DNA]</scope>
    <source>
        <strain evidence="7 8">HKU70</strain>
    </source>
</reference>
<evidence type="ECO:0000259" key="5">
    <source>
        <dbReference type="PROSITE" id="PS51898"/>
    </source>
</evidence>
<feature type="domain" description="Tyr recombinase" evidence="5">
    <location>
        <begin position="178"/>
        <end position="390"/>
    </location>
</feature>
<dbReference type="RefSeq" id="WP_146433356.1">
    <property type="nucleotide sequence ID" value="NZ_VIGV01000002.1"/>
</dbReference>
<dbReference type="AlphaFoldDB" id="A0A5C5RT87"/>
<feature type="compositionally biased region" description="Polar residues" evidence="4">
    <location>
        <begin position="399"/>
        <end position="421"/>
    </location>
</feature>
<dbReference type="Gene3D" id="1.10.443.10">
    <property type="entry name" value="Intergrase catalytic core"/>
    <property type="match status" value="1"/>
</dbReference>
<keyword evidence="1 3" id="KW-0238">DNA-binding</keyword>
<organism evidence="7 8">
    <name type="scientific">Tsukamurella sputi</name>
    <dbReference type="NCBI Taxonomy" id="2591848"/>
    <lineage>
        <taxon>Bacteria</taxon>
        <taxon>Bacillati</taxon>
        <taxon>Actinomycetota</taxon>
        <taxon>Actinomycetes</taxon>
        <taxon>Mycobacteriales</taxon>
        <taxon>Tsukamurellaceae</taxon>
        <taxon>Tsukamurella</taxon>
    </lineage>
</organism>
<feature type="domain" description="Core-binding (CB)" evidence="6">
    <location>
        <begin position="72"/>
        <end position="157"/>
    </location>
</feature>
<dbReference type="GO" id="GO:0006310">
    <property type="term" value="P:DNA recombination"/>
    <property type="evidence" value="ECO:0007669"/>
    <property type="project" value="UniProtKB-KW"/>
</dbReference>
<dbReference type="InterPro" id="IPR011010">
    <property type="entry name" value="DNA_brk_join_enz"/>
</dbReference>
<comment type="caution">
    <text evidence="7">The sequence shown here is derived from an EMBL/GenBank/DDBJ whole genome shotgun (WGS) entry which is preliminary data.</text>
</comment>
<protein>
    <submittedName>
        <fullName evidence="7">Tyrosine-type recombinase/integrase</fullName>
    </submittedName>
</protein>
<dbReference type="PROSITE" id="PS51900">
    <property type="entry name" value="CB"/>
    <property type="match status" value="1"/>
</dbReference>
<name>A0A5C5RT87_9ACTN</name>
<evidence type="ECO:0000313" key="7">
    <source>
        <dbReference type="EMBL" id="TWS25401.1"/>
    </source>
</evidence>
<dbReference type="PROSITE" id="PS51898">
    <property type="entry name" value="TYR_RECOMBINASE"/>
    <property type="match status" value="1"/>
</dbReference>
<dbReference type="Pfam" id="PF00589">
    <property type="entry name" value="Phage_integrase"/>
    <property type="match status" value="1"/>
</dbReference>
<evidence type="ECO:0000259" key="6">
    <source>
        <dbReference type="PROSITE" id="PS51900"/>
    </source>
</evidence>
<dbReference type="SUPFAM" id="SSF56349">
    <property type="entry name" value="DNA breaking-rejoining enzymes"/>
    <property type="match status" value="1"/>
</dbReference>
<proteinExistence type="predicted"/>
<evidence type="ECO:0000313" key="8">
    <source>
        <dbReference type="Proteomes" id="UP000319792"/>
    </source>
</evidence>
<dbReference type="InterPro" id="IPR010998">
    <property type="entry name" value="Integrase_recombinase_N"/>
</dbReference>
<dbReference type="EMBL" id="VIGV01000002">
    <property type="protein sequence ID" value="TWS25401.1"/>
    <property type="molecule type" value="Genomic_DNA"/>
</dbReference>
<keyword evidence="8" id="KW-1185">Reference proteome</keyword>
<dbReference type="Gene3D" id="1.10.150.130">
    <property type="match status" value="1"/>
</dbReference>
<accession>A0A5C5RT87</accession>
<dbReference type="InterPro" id="IPR050090">
    <property type="entry name" value="Tyrosine_recombinase_XerCD"/>
</dbReference>
<dbReference type="GO" id="GO:0015074">
    <property type="term" value="P:DNA integration"/>
    <property type="evidence" value="ECO:0007669"/>
    <property type="project" value="InterPro"/>
</dbReference>
<dbReference type="PANTHER" id="PTHR30349">
    <property type="entry name" value="PHAGE INTEGRASE-RELATED"/>
    <property type="match status" value="1"/>
</dbReference>
<dbReference type="OrthoDB" id="4326943at2"/>
<dbReference type="InterPro" id="IPR002104">
    <property type="entry name" value="Integrase_catalytic"/>
</dbReference>
<evidence type="ECO:0000256" key="4">
    <source>
        <dbReference type="SAM" id="MobiDB-lite"/>
    </source>
</evidence>
<sequence>MARPPLPLGTWGEISVARRGKAYVAKARYRDWDGTTRLVEAAGATEAKAKAALRTKLRDRAAVGGDLITRDTTIAQLVDHWLTEITTTPQPNGRLRRPQTVEKYRRCIEHHVKPVLGGVRLAEARTAVLERVLGAQAAPSVRRDMRLVLGGAFTLAVRLGALDINPVTTTTPVAKLKNPPRSLGVDGITELRARVESWRGQNKTGPKRGDDTLRIFEVLAGTGARIGEVLALRWEDVTWPRYDRATVDDPWVFVPGTVTIAGVIVEGLEGGAFRQPAAKTEASHHTLPVPGFTTDALWEQYVRDLPGELVFPSARGTVRTPANFRRTWRTIRGDDYAWVTPHNFRDTAATIVAEELGADAAAAQLGHTDAKITRVHYIEASSLAPDATAALDRLAPTQRKPNGNGRQKSHSATPSITTPSL</sequence>
<dbReference type="GO" id="GO:0003677">
    <property type="term" value="F:DNA binding"/>
    <property type="evidence" value="ECO:0007669"/>
    <property type="project" value="UniProtKB-UniRule"/>
</dbReference>
<dbReference type="InterPro" id="IPR013762">
    <property type="entry name" value="Integrase-like_cat_sf"/>
</dbReference>
<dbReference type="Proteomes" id="UP000319792">
    <property type="component" value="Unassembled WGS sequence"/>
</dbReference>
<keyword evidence="2" id="KW-0233">DNA recombination</keyword>
<dbReference type="InterPro" id="IPR044068">
    <property type="entry name" value="CB"/>
</dbReference>
<evidence type="ECO:0000256" key="2">
    <source>
        <dbReference type="ARBA" id="ARBA00023172"/>
    </source>
</evidence>
<evidence type="ECO:0000256" key="1">
    <source>
        <dbReference type="ARBA" id="ARBA00023125"/>
    </source>
</evidence>
<feature type="region of interest" description="Disordered" evidence="4">
    <location>
        <begin position="389"/>
        <end position="421"/>
    </location>
</feature>
<gene>
    <name evidence="7" type="ORF">FK268_09440</name>
</gene>
<evidence type="ECO:0000256" key="3">
    <source>
        <dbReference type="PROSITE-ProRule" id="PRU01248"/>
    </source>
</evidence>